<dbReference type="AlphaFoldDB" id="A0AAW1RXB1"/>
<gene>
    <name evidence="2" type="ORF">WJX84_010820</name>
</gene>
<organism evidence="2 3">
    <name type="scientific">Apatococcus fuscideae</name>
    <dbReference type="NCBI Taxonomy" id="2026836"/>
    <lineage>
        <taxon>Eukaryota</taxon>
        <taxon>Viridiplantae</taxon>
        <taxon>Chlorophyta</taxon>
        <taxon>core chlorophytes</taxon>
        <taxon>Trebouxiophyceae</taxon>
        <taxon>Chlorellales</taxon>
        <taxon>Chlorellaceae</taxon>
        <taxon>Apatococcus</taxon>
    </lineage>
</organism>
<accession>A0AAW1RXB1</accession>
<proteinExistence type="predicted"/>
<feature type="compositionally biased region" description="Basic and acidic residues" evidence="1">
    <location>
        <begin position="181"/>
        <end position="206"/>
    </location>
</feature>
<feature type="region of interest" description="Disordered" evidence="1">
    <location>
        <begin position="144"/>
        <end position="231"/>
    </location>
</feature>
<sequence>MYCAKSKKVEVRKRAAFVWIQAEFASKGLENSWQYLQQVFQVDVSLDVVTVWALLMVESGHDLQAEAALHDFLKSHAPAPAAAGEAAEAETEPDSEQRALLRLYMQIVHQNLHKPLAASHWLQQSGLASEQQRKMLLEELQLEQPGRPPGSLIQPLQPDTGPASAETAGDPVAHSAAGKTQQERGGSEGHAESQEPGGKLESREAQGDACSPAKPLASTTADAAGPTSPWWSNAAHEWSEWLDHAPERWGFSPVQCGLGVAGSALLLYAALAERRAMARAGRRLGKKLSEGVLDITTAGLSLQPNPHAATPSMRLPRSRL</sequence>
<evidence type="ECO:0000256" key="1">
    <source>
        <dbReference type="SAM" id="MobiDB-lite"/>
    </source>
</evidence>
<name>A0AAW1RXB1_9CHLO</name>
<comment type="caution">
    <text evidence="2">The sequence shown here is derived from an EMBL/GenBank/DDBJ whole genome shotgun (WGS) entry which is preliminary data.</text>
</comment>
<reference evidence="2 3" key="1">
    <citation type="journal article" date="2024" name="Nat. Commun.">
        <title>Phylogenomics reveals the evolutionary origins of lichenization in chlorophyte algae.</title>
        <authorList>
            <person name="Puginier C."/>
            <person name="Libourel C."/>
            <person name="Otte J."/>
            <person name="Skaloud P."/>
            <person name="Haon M."/>
            <person name="Grisel S."/>
            <person name="Petersen M."/>
            <person name="Berrin J.G."/>
            <person name="Delaux P.M."/>
            <person name="Dal Grande F."/>
            <person name="Keller J."/>
        </authorList>
    </citation>
    <scope>NUCLEOTIDE SEQUENCE [LARGE SCALE GENOMIC DNA]</scope>
    <source>
        <strain evidence="2 3">SAG 2523</strain>
    </source>
</reference>
<protein>
    <submittedName>
        <fullName evidence="2">Uncharacterized protein</fullName>
    </submittedName>
</protein>
<keyword evidence="3" id="KW-1185">Reference proteome</keyword>
<evidence type="ECO:0000313" key="2">
    <source>
        <dbReference type="EMBL" id="KAK9838434.1"/>
    </source>
</evidence>
<dbReference type="EMBL" id="JALJOV010001901">
    <property type="protein sequence ID" value="KAK9838434.1"/>
    <property type="molecule type" value="Genomic_DNA"/>
</dbReference>
<evidence type="ECO:0000313" key="3">
    <source>
        <dbReference type="Proteomes" id="UP001485043"/>
    </source>
</evidence>
<dbReference type="Proteomes" id="UP001485043">
    <property type="component" value="Unassembled WGS sequence"/>
</dbReference>